<dbReference type="GO" id="GO:0008198">
    <property type="term" value="F:ferrous iron binding"/>
    <property type="evidence" value="ECO:0007669"/>
    <property type="project" value="TreeGrafter"/>
</dbReference>
<dbReference type="GO" id="GO:0031543">
    <property type="term" value="F:peptidyl-proline dioxygenase activity"/>
    <property type="evidence" value="ECO:0007669"/>
    <property type="project" value="TreeGrafter"/>
</dbReference>
<name>A0A1N7NTS9_9GAMM</name>
<dbReference type="Proteomes" id="UP000185639">
    <property type="component" value="Unassembled WGS sequence"/>
</dbReference>
<evidence type="ECO:0000256" key="3">
    <source>
        <dbReference type="ARBA" id="ARBA00022896"/>
    </source>
</evidence>
<dbReference type="GO" id="GO:0071456">
    <property type="term" value="P:cellular response to hypoxia"/>
    <property type="evidence" value="ECO:0007669"/>
    <property type="project" value="TreeGrafter"/>
</dbReference>
<organism evidence="8 9">
    <name type="scientific">Thalassolituus maritimus</name>
    <dbReference type="NCBI Taxonomy" id="484498"/>
    <lineage>
        <taxon>Bacteria</taxon>
        <taxon>Pseudomonadati</taxon>
        <taxon>Pseudomonadota</taxon>
        <taxon>Gammaproteobacteria</taxon>
        <taxon>Oceanospirillales</taxon>
        <taxon>Oceanospirillaceae</taxon>
        <taxon>Thalassolituus</taxon>
    </lineage>
</organism>
<keyword evidence="9" id="KW-1185">Reference proteome</keyword>
<evidence type="ECO:0000256" key="6">
    <source>
        <dbReference type="ARBA" id="ARBA00023004"/>
    </source>
</evidence>
<dbReference type="PROSITE" id="PS51471">
    <property type="entry name" value="FE2OG_OXY"/>
    <property type="match status" value="1"/>
</dbReference>
<dbReference type="InterPro" id="IPR044862">
    <property type="entry name" value="Pro_4_hyd_alph_FE2OG_OXY"/>
</dbReference>
<dbReference type="RefSeq" id="WP_245820104.1">
    <property type="nucleotide sequence ID" value="NZ_FTOH01000007.1"/>
</dbReference>
<dbReference type="SUPFAM" id="SSF51197">
    <property type="entry name" value="Clavaminate synthase-like"/>
    <property type="match status" value="1"/>
</dbReference>
<evidence type="ECO:0000256" key="2">
    <source>
        <dbReference type="ARBA" id="ARBA00022723"/>
    </source>
</evidence>
<dbReference type="PANTHER" id="PTHR12907">
    <property type="entry name" value="EGL NINE HOMOLOG-RELATED"/>
    <property type="match status" value="1"/>
</dbReference>
<comment type="cofactor">
    <cofactor evidence="1">
        <name>L-ascorbate</name>
        <dbReference type="ChEBI" id="CHEBI:38290"/>
    </cofactor>
</comment>
<keyword evidence="3" id="KW-0847">Vitamin C</keyword>
<reference evidence="9" key="1">
    <citation type="submission" date="2017-01" db="EMBL/GenBank/DDBJ databases">
        <authorList>
            <person name="Varghese N."/>
            <person name="Submissions S."/>
        </authorList>
    </citation>
    <scope>NUCLEOTIDE SEQUENCE [LARGE SCALE GENOMIC DNA]</scope>
    <source>
        <strain evidence="9">DSM 24913</strain>
    </source>
</reference>
<dbReference type="SMART" id="SM00702">
    <property type="entry name" value="P4Hc"/>
    <property type="match status" value="1"/>
</dbReference>
<sequence length="219" mass="24695">MNAVINSAVPARCLPLLNTIMDALRSDGYVVIDNALPAALANALQQRVAEIKRIGDLKQAGIGRRDDHTIARSIRQDSIHWLDRSVASETGWLTAMEHLRGYANRELLLGLFEYESHFAHYPPGAGYKKHYDAFKGQSNRVLSTVYYLNENWQPGDGGELAIYDAEDQLITRVQPVLNRLVIFLSEEFPHEVLPAKNHRYSIAGWFRVNNSRDILSLPA</sequence>
<evidence type="ECO:0000256" key="4">
    <source>
        <dbReference type="ARBA" id="ARBA00022964"/>
    </source>
</evidence>
<dbReference type="InterPro" id="IPR005123">
    <property type="entry name" value="Oxoglu/Fe-dep_dioxygenase_dom"/>
</dbReference>
<dbReference type="STRING" id="484498.SAMN05421686_107255"/>
<dbReference type="PANTHER" id="PTHR12907:SF26">
    <property type="entry name" value="HIF PROLYL HYDROXYLASE, ISOFORM C"/>
    <property type="match status" value="1"/>
</dbReference>
<evidence type="ECO:0000313" key="8">
    <source>
        <dbReference type="EMBL" id="SIT01727.1"/>
    </source>
</evidence>
<keyword evidence="2" id="KW-0479">Metal-binding</keyword>
<feature type="domain" description="Fe2OG dioxygenase" evidence="7">
    <location>
        <begin position="111"/>
        <end position="208"/>
    </location>
</feature>
<dbReference type="Gene3D" id="2.60.120.620">
    <property type="entry name" value="q2cbj1_9rhob like domain"/>
    <property type="match status" value="1"/>
</dbReference>
<keyword evidence="6" id="KW-0408">Iron</keyword>
<proteinExistence type="predicted"/>
<protein>
    <submittedName>
        <fullName evidence="8">SM-20-related protein</fullName>
    </submittedName>
</protein>
<evidence type="ECO:0000256" key="1">
    <source>
        <dbReference type="ARBA" id="ARBA00001961"/>
    </source>
</evidence>
<dbReference type="InterPro" id="IPR006620">
    <property type="entry name" value="Pro_4_hyd_alph"/>
</dbReference>
<gene>
    <name evidence="8" type="ORF">SAMN05421686_107255</name>
</gene>
<dbReference type="InterPro" id="IPR051559">
    <property type="entry name" value="HIF_prolyl_hydroxylases"/>
</dbReference>
<evidence type="ECO:0000256" key="5">
    <source>
        <dbReference type="ARBA" id="ARBA00023002"/>
    </source>
</evidence>
<accession>A0A1N7NTS9</accession>
<dbReference type="GO" id="GO:0031418">
    <property type="term" value="F:L-ascorbic acid binding"/>
    <property type="evidence" value="ECO:0007669"/>
    <property type="project" value="UniProtKB-KW"/>
</dbReference>
<evidence type="ECO:0000259" key="7">
    <source>
        <dbReference type="PROSITE" id="PS51471"/>
    </source>
</evidence>
<keyword evidence="5" id="KW-0560">Oxidoreductase</keyword>
<evidence type="ECO:0000313" key="9">
    <source>
        <dbReference type="Proteomes" id="UP000185639"/>
    </source>
</evidence>
<dbReference type="AlphaFoldDB" id="A0A1N7NTS9"/>
<dbReference type="Pfam" id="PF13640">
    <property type="entry name" value="2OG-FeII_Oxy_3"/>
    <property type="match status" value="1"/>
</dbReference>
<dbReference type="EMBL" id="FTOH01000007">
    <property type="protein sequence ID" value="SIT01727.1"/>
    <property type="molecule type" value="Genomic_DNA"/>
</dbReference>
<keyword evidence="4" id="KW-0223">Dioxygenase</keyword>